<protein>
    <submittedName>
        <fullName evidence="1">Uncharacterized protein</fullName>
    </submittedName>
</protein>
<evidence type="ECO:0000313" key="1">
    <source>
        <dbReference type="EMBL" id="MDT0343218.1"/>
    </source>
</evidence>
<accession>A0ABU2MNM6</accession>
<reference evidence="2" key="1">
    <citation type="submission" date="2023-07" db="EMBL/GenBank/DDBJ databases">
        <title>30 novel species of actinomycetes from the DSMZ collection.</title>
        <authorList>
            <person name="Nouioui I."/>
        </authorList>
    </citation>
    <scope>NUCLEOTIDE SEQUENCE [LARGE SCALE GENOMIC DNA]</scope>
    <source>
        <strain evidence="2">DSM 44938</strain>
    </source>
</reference>
<comment type="caution">
    <text evidence="1">The sequence shown here is derived from an EMBL/GenBank/DDBJ whole genome shotgun (WGS) entry which is preliminary data.</text>
</comment>
<proteinExistence type="predicted"/>
<dbReference type="RefSeq" id="WP_311704352.1">
    <property type="nucleotide sequence ID" value="NZ_JAVREL010000005.1"/>
</dbReference>
<dbReference type="Proteomes" id="UP001183246">
    <property type="component" value="Unassembled WGS sequence"/>
</dbReference>
<sequence>MTGVLISIEIDAATVRRGDQLTIGGQIFTVADMTALPRNGKRLHFTTGDSLTLRPTTILWAARRVNPRRLRGR</sequence>
<name>A0ABU2MNM6_9ACTN</name>
<gene>
    <name evidence="1" type="ORF">RM590_11420</name>
</gene>
<keyword evidence="2" id="KW-1185">Reference proteome</keyword>
<dbReference type="EMBL" id="JAVREL010000005">
    <property type="protein sequence ID" value="MDT0343218.1"/>
    <property type="molecule type" value="Genomic_DNA"/>
</dbReference>
<organism evidence="1 2">
    <name type="scientific">Streptomyces litchfieldiae</name>
    <dbReference type="NCBI Taxonomy" id="3075543"/>
    <lineage>
        <taxon>Bacteria</taxon>
        <taxon>Bacillati</taxon>
        <taxon>Actinomycetota</taxon>
        <taxon>Actinomycetes</taxon>
        <taxon>Kitasatosporales</taxon>
        <taxon>Streptomycetaceae</taxon>
        <taxon>Streptomyces</taxon>
    </lineage>
</organism>
<evidence type="ECO:0000313" key="2">
    <source>
        <dbReference type="Proteomes" id="UP001183246"/>
    </source>
</evidence>